<proteinExistence type="predicted"/>
<comment type="caution">
    <text evidence="2">The sequence shown here is derived from an EMBL/GenBank/DDBJ whole genome shotgun (WGS) entry which is preliminary data.</text>
</comment>
<feature type="region of interest" description="Disordered" evidence="1">
    <location>
        <begin position="42"/>
        <end position="61"/>
    </location>
</feature>
<organism evidence="2 3">
    <name type="scientific">Eleusine coracana subsp. coracana</name>
    <dbReference type="NCBI Taxonomy" id="191504"/>
    <lineage>
        <taxon>Eukaryota</taxon>
        <taxon>Viridiplantae</taxon>
        <taxon>Streptophyta</taxon>
        <taxon>Embryophyta</taxon>
        <taxon>Tracheophyta</taxon>
        <taxon>Spermatophyta</taxon>
        <taxon>Magnoliopsida</taxon>
        <taxon>Liliopsida</taxon>
        <taxon>Poales</taxon>
        <taxon>Poaceae</taxon>
        <taxon>PACMAD clade</taxon>
        <taxon>Chloridoideae</taxon>
        <taxon>Cynodonteae</taxon>
        <taxon>Eleusininae</taxon>
        <taxon>Eleusine</taxon>
    </lineage>
</organism>
<gene>
    <name evidence="2" type="primary">gb27498</name>
    <name evidence="2" type="ORF">PR202_gb27498</name>
</gene>
<evidence type="ECO:0000313" key="2">
    <source>
        <dbReference type="EMBL" id="GJN38459.1"/>
    </source>
</evidence>
<dbReference type="EMBL" id="BQKI01000096">
    <property type="protein sequence ID" value="GJN38459.1"/>
    <property type="molecule type" value="Genomic_DNA"/>
</dbReference>
<keyword evidence="3" id="KW-1185">Reference proteome</keyword>
<name>A0AAV5FS04_ELECO</name>
<protein>
    <recommendedName>
        <fullName evidence="4">Reverse transcriptase zinc-binding domain-containing protein</fullName>
    </recommendedName>
</protein>
<evidence type="ECO:0008006" key="4">
    <source>
        <dbReference type="Google" id="ProtNLM"/>
    </source>
</evidence>
<evidence type="ECO:0000313" key="3">
    <source>
        <dbReference type="Proteomes" id="UP001054889"/>
    </source>
</evidence>
<sequence length="61" mass="7051">MVLDSYSCELCILQREETLHHLFIRCNFVVACWETIGITYPRTWDSESSNTSGKNEIVHSS</sequence>
<dbReference type="AlphaFoldDB" id="A0AAV5FS04"/>
<evidence type="ECO:0000256" key="1">
    <source>
        <dbReference type="SAM" id="MobiDB-lite"/>
    </source>
</evidence>
<accession>A0AAV5FS04</accession>
<dbReference type="Proteomes" id="UP001054889">
    <property type="component" value="Unassembled WGS sequence"/>
</dbReference>
<feature type="compositionally biased region" description="Polar residues" evidence="1">
    <location>
        <begin position="46"/>
        <end position="61"/>
    </location>
</feature>
<reference evidence="2" key="2">
    <citation type="submission" date="2021-12" db="EMBL/GenBank/DDBJ databases">
        <title>Resequencing data analysis of finger millet.</title>
        <authorList>
            <person name="Hatakeyama M."/>
            <person name="Aluri S."/>
            <person name="Balachadran M.T."/>
            <person name="Sivarajan S.R."/>
            <person name="Poveda L."/>
            <person name="Shimizu-Inatsugi R."/>
            <person name="Schlapbach R."/>
            <person name="Sreeman S.M."/>
            <person name="Shimizu K.K."/>
        </authorList>
    </citation>
    <scope>NUCLEOTIDE SEQUENCE</scope>
</reference>
<reference evidence="2" key="1">
    <citation type="journal article" date="2018" name="DNA Res.">
        <title>Multiple hybrid de novo genome assembly of finger millet, an orphan allotetraploid crop.</title>
        <authorList>
            <person name="Hatakeyama M."/>
            <person name="Aluri S."/>
            <person name="Balachadran M.T."/>
            <person name="Sivarajan S.R."/>
            <person name="Patrignani A."/>
            <person name="Gruter S."/>
            <person name="Poveda L."/>
            <person name="Shimizu-Inatsugi R."/>
            <person name="Baeten J."/>
            <person name="Francoijs K.J."/>
            <person name="Nataraja K.N."/>
            <person name="Reddy Y.A.N."/>
            <person name="Phadnis S."/>
            <person name="Ravikumar R.L."/>
            <person name="Schlapbach R."/>
            <person name="Sreeman S.M."/>
            <person name="Shimizu K.K."/>
        </authorList>
    </citation>
    <scope>NUCLEOTIDE SEQUENCE</scope>
</reference>